<comment type="function">
    <text evidence="5">Involved in formation and maintenance of cell shape.</text>
</comment>
<keyword evidence="7" id="KW-0812">Transmembrane</keyword>
<name>A0A2Z5TJS2_9STRE</name>
<keyword evidence="7" id="KW-1133">Transmembrane helix</keyword>
<dbReference type="InterPro" id="IPR042175">
    <property type="entry name" value="Cell/Rod_MreC_2"/>
</dbReference>
<dbReference type="PANTHER" id="PTHR34138">
    <property type="entry name" value="CELL SHAPE-DETERMINING PROTEIN MREC"/>
    <property type="match status" value="1"/>
</dbReference>
<feature type="coiled-coil region" evidence="6">
    <location>
        <begin position="85"/>
        <end position="112"/>
    </location>
</feature>
<proteinExistence type="inferred from homology"/>
<evidence type="ECO:0000256" key="4">
    <source>
        <dbReference type="ARBA" id="ARBA00032089"/>
    </source>
</evidence>
<dbReference type="GO" id="GO:0005886">
    <property type="term" value="C:plasma membrane"/>
    <property type="evidence" value="ECO:0007669"/>
    <property type="project" value="TreeGrafter"/>
</dbReference>
<sequence>MYLSEEAIMNKFSKLVVVISVFILLSFSLLFVTFSKGVQIPLLNNVINAVVAPIQSAISIPTRFFSEQKEVLNDLLDTYKENKQLKIAVMNLERMAAENANLKAENESLRNNLGITSSFPEKKFISGSVLVRTPSSWSEHVTINVGKVDSVMENALVIANGGLIGVISSVNTNSSVVKLFTNSDEFSKLPVKISAGSKELYGILARYDMDSNSFVINQLNSADEIAVGSNVVTSDLAGDTPANIQIGKVLSVKSSSNNFNREVYVKPTASFSSIYSVLVVGQ</sequence>
<evidence type="ECO:0000256" key="6">
    <source>
        <dbReference type="SAM" id="Coils"/>
    </source>
</evidence>
<evidence type="ECO:0000259" key="8">
    <source>
        <dbReference type="Pfam" id="PF04085"/>
    </source>
</evidence>
<dbReference type="KEGG" id="srq:SR187_0215"/>
<dbReference type="Pfam" id="PF04085">
    <property type="entry name" value="MreC"/>
    <property type="match status" value="1"/>
</dbReference>
<keyword evidence="7" id="KW-0472">Membrane</keyword>
<dbReference type="InterPro" id="IPR042177">
    <property type="entry name" value="Cell/Rod_1"/>
</dbReference>
<evidence type="ECO:0000256" key="1">
    <source>
        <dbReference type="ARBA" id="ARBA00009369"/>
    </source>
</evidence>
<dbReference type="PIRSF" id="PIRSF038471">
    <property type="entry name" value="MreC"/>
    <property type="match status" value="1"/>
</dbReference>
<dbReference type="Gene3D" id="2.40.10.340">
    <property type="entry name" value="Rod shape-determining protein MreC, domain 1"/>
    <property type="match status" value="1"/>
</dbReference>
<keyword evidence="6" id="KW-0175">Coiled coil</keyword>
<reference evidence="9 10" key="1">
    <citation type="journal article" date="2018" name="Genome Biol. Evol.">
        <title>Complete Genome Sequence of Streptococcus ruminantium sp. nov. GUT-187T (=DSM 104980T =JCM 31869T), the Type Strain of S. ruminantium, and Comparison with Genome Sequences of Streptococcus suis Strains.</title>
        <authorList>
            <person name="Tohya M."/>
            <person name="Sekizaki T."/>
            <person name="Miyoshi-Akiyama T."/>
        </authorList>
    </citation>
    <scope>NUCLEOTIDE SEQUENCE [LARGE SCALE GENOMIC DNA]</scope>
    <source>
        <strain evidence="9 10">GUT187T</strain>
    </source>
</reference>
<keyword evidence="3 5" id="KW-0133">Cell shape</keyword>
<dbReference type="NCBIfam" id="TIGR00219">
    <property type="entry name" value="mreC"/>
    <property type="match status" value="1"/>
</dbReference>
<dbReference type="AlphaFoldDB" id="A0A2Z5TJS2"/>
<dbReference type="EMBL" id="AP018400">
    <property type="protein sequence ID" value="BBA91690.1"/>
    <property type="molecule type" value="Genomic_DNA"/>
</dbReference>
<evidence type="ECO:0000313" key="9">
    <source>
        <dbReference type="EMBL" id="BBA91690.1"/>
    </source>
</evidence>
<protein>
    <recommendedName>
        <fullName evidence="2 5">Cell shape-determining protein MreC</fullName>
    </recommendedName>
    <alternativeName>
        <fullName evidence="4 5">Cell shape protein MreC</fullName>
    </alternativeName>
</protein>
<dbReference type="Proteomes" id="UP000269331">
    <property type="component" value="Chromosome"/>
</dbReference>
<evidence type="ECO:0000313" key="10">
    <source>
        <dbReference type="Proteomes" id="UP000269331"/>
    </source>
</evidence>
<evidence type="ECO:0000256" key="2">
    <source>
        <dbReference type="ARBA" id="ARBA00013855"/>
    </source>
</evidence>
<evidence type="ECO:0000256" key="3">
    <source>
        <dbReference type="ARBA" id="ARBA00022960"/>
    </source>
</evidence>
<gene>
    <name evidence="9" type="primary">mreC</name>
    <name evidence="9" type="ORF">SR187_0215</name>
</gene>
<dbReference type="Gene3D" id="2.40.10.350">
    <property type="entry name" value="Rod shape-determining protein MreC, domain 2"/>
    <property type="match status" value="1"/>
</dbReference>
<feature type="domain" description="Rod shape-determining protein MreC beta-barrel core" evidence="8">
    <location>
        <begin position="129"/>
        <end position="280"/>
    </location>
</feature>
<dbReference type="InterPro" id="IPR055342">
    <property type="entry name" value="MreC_beta-barrel_core"/>
</dbReference>
<feature type="transmembrane region" description="Helical" evidence="7">
    <location>
        <begin position="12"/>
        <end position="34"/>
    </location>
</feature>
<comment type="similarity">
    <text evidence="1 5">Belongs to the MreC family.</text>
</comment>
<dbReference type="InterPro" id="IPR007221">
    <property type="entry name" value="MreC"/>
</dbReference>
<dbReference type="GO" id="GO:0008360">
    <property type="term" value="P:regulation of cell shape"/>
    <property type="evidence" value="ECO:0007669"/>
    <property type="project" value="UniProtKB-KW"/>
</dbReference>
<evidence type="ECO:0000256" key="5">
    <source>
        <dbReference type="PIRNR" id="PIRNR038471"/>
    </source>
</evidence>
<dbReference type="PANTHER" id="PTHR34138:SF1">
    <property type="entry name" value="CELL SHAPE-DETERMINING PROTEIN MREC"/>
    <property type="match status" value="1"/>
</dbReference>
<organism evidence="9 10">
    <name type="scientific">Streptococcus ruminantium</name>
    <dbReference type="NCBI Taxonomy" id="1917441"/>
    <lineage>
        <taxon>Bacteria</taxon>
        <taxon>Bacillati</taxon>
        <taxon>Bacillota</taxon>
        <taxon>Bacilli</taxon>
        <taxon>Lactobacillales</taxon>
        <taxon>Streptococcaceae</taxon>
        <taxon>Streptococcus</taxon>
    </lineage>
</organism>
<evidence type="ECO:0000256" key="7">
    <source>
        <dbReference type="SAM" id="Phobius"/>
    </source>
</evidence>
<accession>A0A2Z5TJS2</accession>